<proteinExistence type="predicted"/>
<sequence>MTKVLILDADQQPLSPVRISHARTLLSQGKASVFQRYPFTIILKESFSQIKPEQLGFTLQLIAVSAIKNKTRIDMSPFSKRGNR</sequence>
<dbReference type="InterPro" id="IPR025938">
    <property type="entry name" value="RRXRR_dom"/>
</dbReference>
<keyword evidence="2" id="KW-0540">Nuclease</keyword>
<dbReference type="GO" id="GO:0004519">
    <property type="term" value="F:endonuclease activity"/>
    <property type="evidence" value="ECO:0007669"/>
    <property type="project" value="UniProtKB-KW"/>
</dbReference>
<organism evidence="2 3">
    <name type="scientific">Anabaenopsis circularis NIES-21</name>
    <dbReference type="NCBI Taxonomy" id="1085406"/>
    <lineage>
        <taxon>Bacteria</taxon>
        <taxon>Bacillati</taxon>
        <taxon>Cyanobacteriota</taxon>
        <taxon>Cyanophyceae</taxon>
        <taxon>Nostocales</taxon>
        <taxon>Nodulariaceae</taxon>
        <taxon>Anabaenopsis</taxon>
    </lineage>
</organism>
<name>A0A1Z4GEY3_9CYAN</name>
<keyword evidence="2" id="KW-0255">Endonuclease</keyword>
<dbReference type="Proteomes" id="UP000218287">
    <property type="component" value="Chromosome"/>
</dbReference>
<evidence type="ECO:0000313" key="3">
    <source>
        <dbReference type="Proteomes" id="UP000218287"/>
    </source>
</evidence>
<protein>
    <submittedName>
        <fullName evidence="2">HNH endonuclease</fullName>
    </submittedName>
</protein>
<dbReference type="Pfam" id="PF14239">
    <property type="entry name" value="RRXRR"/>
    <property type="match status" value="1"/>
</dbReference>
<keyword evidence="2" id="KW-0378">Hydrolase</keyword>
<gene>
    <name evidence="2" type="ORF">NIES21_18940</name>
</gene>
<dbReference type="EMBL" id="AP018174">
    <property type="protein sequence ID" value="BAY16071.1"/>
    <property type="molecule type" value="Genomic_DNA"/>
</dbReference>
<evidence type="ECO:0000313" key="2">
    <source>
        <dbReference type="EMBL" id="BAY16071.1"/>
    </source>
</evidence>
<dbReference type="OrthoDB" id="9802901at2"/>
<feature type="domain" description="RRXRR" evidence="1">
    <location>
        <begin position="4"/>
        <end position="54"/>
    </location>
</feature>
<accession>A0A1Z4GEY3</accession>
<keyword evidence="3" id="KW-1185">Reference proteome</keyword>
<reference evidence="2 3" key="1">
    <citation type="submission" date="2017-06" db="EMBL/GenBank/DDBJ databases">
        <title>Genome sequencing of cyanobaciteial culture collection at National Institute for Environmental Studies (NIES).</title>
        <authorList>
            <person name="Hirose Y."/>
            <person name="Shimura Y."/>
            <person name="Fujisawa T."/>
            <person name="Nakamura Y."/>
            <person name="Kawachi M."/>
        </authorList>
    </citation>
    <scope>NUCLEOTIDE SEQUENCE [LARGE SCALE GENOMIC DNA]</scope>
    <source>
        <strain evidence="2 3">NIES-21</strain>
    </source>
</reference>
<evidence type="ECO:0000259" key="1">
    <source>
        <dbReference type="Pfam" id="PF14239"/>
    </source>
</evidence>
<dbReference type="AlphaFoldDB" id="A0A1Z4GEY3"/>